<name>A0ABV7ZBJ9_9DEIO</name>
<protein>
    <recommendedName>
        <fullName evidence="3">Acyl carrier protein</fullName>
    </recommendedName>
</protein>
<gene>
    <name evidence="1" type="ORF">ACFOSB_11435</name>
</gene>
<dbReference type="EMBL" id="JBHRZG010000011">
    <property type="protein sequence ID" value="MFC3833469.1"/>
    <property type="molecule type" value="Genomic_DNA"/>
</dbReference>
<organism evidence="1 2">
    <name type="scientific">Deinococcus rufus</name>
    <dbReference type="NCBI Taxonomy" id="2136097"/>
    <lineage>
        <taxon>Bacteria</taxon>
        <taxon>Thermotogati</taxon>
        <taxon>Deinococcota</taxon>
        <taxon>Deinococci</taxon>
        <taxon>Deinococcales</taxon>
        <taxon>Deinococcaceae</taxon>
        <taxon>Deinococcus</taxon>
    </lineage>
</organism>
<dbReference type="Proteomes" id="UP001595803">
    <property type="component" value="Unassembled WGS sequence"/>
</dbReference>
<keyword evidence="2" id="KW-1185">Reference proteome</keyword>
<proteinExistence type="predicted"/>
<sequence>MTTRIDITPAYVDASLDGIDFIQQLRRDIGADPETEVQVHLSAASLDTILSWVEAALRARDDRGA</sequence>
<evidence type="ECO:0000313" key="1">
    <source>
        <dbReference type="EMBL" id="MFC3833469.1"/>
    </source>
</evidence>
<dbReference type="RefSeq" id="WP_380102055.1">
    <property type="nucleotide sequence ID" value="NZ_JBHRZG010000011.1"/>
</dbReference>
<accession>A0ABV7ZBJ9</accession>
<reference evidence="2" key="1">
    <citation type="journal article" date="2019" name="Int. J. Syst. Evol. Microbiol.">
        <title>The Global Catalogue of Microorganisms (GCM) 10K type strain sequencing project: providing services to taxonomists for standard genome sequencing and annotation.</title>
        <authorList>
            <consortium name="The Broad Institute Genomics Platform"/>
            <consortium name="The Broad Institute Genome Sequencing Center for Infectious Disease"/>
            <person name="Wu L."/>
            <person name="Ma J."/>
        </authorList>
    </citation>
    <scope>NUCLEOTIDE SEQUENCE [LARGE SCALE GENOMIC DNA]</scope>
    <source>
        <strain evidence="2">CCTCC AB 2017081</strain>
    </source>
</reference>
<evidence type="ECO:0008006" key="3">
    <source>
        <dbReference type="Google" id="ProtNLM"/>
    </source>
</evidence>
<comment type="caution">
    <text evidence="1">The sequence shown here is derived from an EMBL/GenBank/DDBJ whole genome shotgun (WGS) entry which is preliminary data.</text>
</comment>
<evidence type="ECO:0000313" key="2">
    <source>
        <dbReference type="Proteomes" id="UP001595803"/>
    </source>
</evidence>